<keyword evidence="3" id="KW-1185">Reference proteome</keyword>
<protein>
    <submittedName>
        <fullName evidence="2">Uncharacterized protein</fullName>
    </submittedName>
</protein>
<accession>A0ABR4WYF9</accession>
<proteinExistence type="predicted"/>
<gene>
    <name evidence="2" type="ORF">IL38_23775</name>
</gene>
<feature type="region of interest" description="Disordered" evidence="1">
    <location>
        <begin position="1"/>
        <end position="52"/>
    </location>
</feature>
<dbReference type="EMBL" id="JPMV01000046">
    <property type="protein sequence ID" value="KGI79332.1"/>
    <property type="molecule type" value="Genomic_DNA"/>
</dbReference>
<evidence type="ECO:0000313" key="2">
    <source>
        <dbReference type="EMBL" id="KGI79332.1"/>
    </source>
</evidence>
<dbReference type="RefSeq" id="WP_043578791.1">
    <property type="nucleotide sequence ID" value="NZ_KN214181.1"/>
</dbReference>
<dbReference type="Proteomes" id="UP000029737">
    <property type="component" value="Unassembled WGS sequence"/>
</dbReference>
<evidence type="ECO:0000256" key="1">
    <source>
        <dbReference type="SAM" id="MobiDB-lite"/>
    </source>
</evidence>
<organism evidence="2 3">
    <name type="scientific">Actinopolyspora erythraea</name>
    <dbReference type="NCBI Taxonomy" id="414996"/>
    <lineage>
        <taxon>Bacteria</taxon>
        <taxon>Bacillati</taxon>
        <taxon>Actinomycetota</taxon>
        <taxon>Actinomycetes</taxon>
        <taxon>Actinopolysporales</taxon>
        <taxon>Actinopolysporaceae</taxon>
        <taxon>Actinopolyspora</taxon>
    </lineage>
</organism>
<evidence type="ECO:0000313" key="3">
    <source>
        <dbReference type="Proteomes" id="UP000029737"/>
    </source>
</evidence>
<comment type="caution">
    <text evidence="2">The sequence shown here is derived from an EMBL/GenBank/DDBJ whole genome shotgun (WGS) entry which is preliminary data.</text>
</comment>
<name>A0ABR4WYF9_9ACTN</name>
<sequence>MSTARGGSLPAGPGHDTGTAHRPHCTVSWPTRYPGRTTARPGREAPGLPRSQRWSGEVYPLLASYQLTGHAPRALLDRLLSQLDS</sequence>
<reference evidence="2 3" key="1">
    <citation type="journal article" date="2014" name="PLoS ONE">
        <title>Identification and Characterization of a New Erythromycin Biosynthetic Gene Cluster in Actinopolyspora erythraea YIM90600, a Novel Erythronolide-Producing Halophilic Actinomycete Isolated from Salt Field.</title>
        <authorList>
            <person name="Chen D."/>
            <person name="Feng J."/>
            <person name="Huang L."/>
            <person name="Zhang Q."/>
            <person name="Wu J."/>
            <person name="Zhu X."/>
            <person name="Duan Y."/>
            <person name="Xu Z."/>
        </authorList>
    </citation>
    <scope>NUCLEOTIDE SEQUENCE [LARGE SCALE GENOMIC DNA]</scope>
    <source>
        <strain evidence="2 3">YIM90600</strain>
    </source>
</reference>